<proteinExistence type="predicted"/>
<organism evidence="3 5">
    <name type="scientific">Cercospora beticola</name>
    <name type="common">Sugarbeet leaf spot fungus</name>
    <dbReference type="NCBI Taxonomy" id="122368"/>
    <lineage>
        <taxon>Eukaryota</taxon>
        <taxon>Fungi</taxon>
        <taxon>Dikarya</taxon>
        <taxon>Ascomycota</taxon>
        <taxon>Pezizomycotina</taxon>
        <taxon>Dothideomycetes</taxon>
        <taxon>Dothideomycetidae</taxon>
        <taxon>Mycosphaerellales</taxon>
        <taxon>Mycosphaerellaceae</taxon>
        <taxon>Cercospora</taxon>
    </lineage>
</organism>
<accession>A0A2G5HH64</accession>
<dbReference type="EMBL" id="CP134190">
    <property type="protein sequence ID" value="WPB06333.1"/>
    <property type="molecule type" value="Genomic_DNA"/>
</dbReference>
<evidence type="ECO:0000313" key="5">
    <source>
        <dbReference type="Proteomes" id="UP000230605"/>
    </source>
</evidence>
<keyword evidence="6" id="KW-1185">Reference proteome</keyword>
<name>A0A2G5HH64_CERBT</name>
<reference evidence="4 6" key="2">
    <citation type="submission" date="2023-09" db="EMBL/GenBank/DDBJ databases">
        <title>Complete-Gapless Cercospora beticola genome.</title>
        <authorList>
            <person name="Wyatt N.A."/>
            <person name="Spanner R.E."/>
            <person name="Bolton M.D."/>
        </authorList>
    </citation>
    <scope>NUCLEOTIDE SEQUENCE [LARGE SCALE GENOMIC DNA]</scope>
    <source>
        <strain evidence="4">Cb09-40</strain>
    </source>
</reference>
<feature type="transmembrane region" description="Helical" evidence="2">
    <location>
        <begin position="554"/>
        <end position="577"/>
    </location>
</feature>
<dbReference type="Proteomes" id="UP001302367">
    <property type="component" value="Chromosome 7"/>
</dbReference>
<keyword evidence="2" id="KW-0472">Membrane</keyword>
<dbReference type="AlphaFoldDB" id="A0A2G5HH64"/>
<feature type="transmembrane region" description="Helical" evidence="2">
    <location>
        <begin position="317"/>
        <end position="337"/>
    </location>
</feature>
<feature type="transmembrane region" description="Helical" evidence="2">
    <location>
        <begin position="226"/>
        <end position="245"/>
    </location>
</feature>
<evidence type="ECO:0000256" key="2">
    <source>
        <dbReference type="SAM" id="Phobius"/>
    </source>
</evidence>
<feature type="transmembrane region" description="Helical" evidence="2">
    <location>
        <begin position="186"/>
        <end position="206"/>
    </location>
</feature>
<evidence type="ECO:0000313" key="4">
    <source>
        <dbReference type="EMBL" id="WPB06333.1"/>
    </source>
</evidence>
<protein>
    <submittedName>
        <fullName evidence="3">Uncharacterized protein</fullName>
    </submittedName>
</protein>
<dbReference type="OrthoDB" id="3789878at2759"/>
<feature type="transmembrane region" description="Helical" evidence="2">
    <location>
        <begin position="597"/>
        <end position="618"/>
    </location>
</feature>
<feature type="transmembrane region" description="Helical" evidence="2">
    <location>
        <begin position="115"/>
        <end position="135"/>
    </location>
</feature>
<evidence type="ECO:0000313" key="6">
    <source>
        <dbReference type="Proteomes" id="UP001302367"/>
    </source>
</evidence>
<dbReference type="EMBL" id="LKMD01000106">
    <property type="protein sequence ID" value="PIA91887.1"/>
    <property type="molecule type" value="Genomic_DNA"/>
</dbReference>
<reference evidence="3 5" key="1">
    <citation type="submission" date="2015-10" db="EMBL/GenBank/DDBJ databases">
        <title>The cercosporin biosynthetic gene cluster was horizontally transferred to several fungal lineages and shown to be expanded in Cercospora beticola based on microsynteny with recipient genomes.</title>
        <authorList>
            <person name="De Jonge R."/>
            <person name="Ebert M.K."/>
            <person name="Suttle J.C."/>
            <person name="Jurick Ii W.M."/>
            <person name="Secor G.A."/>
            <person name="Thomma B.P."/>
            <person name="Van De Peer Y."/>
            <person name="Bolton M.D."/>
        </authorList>
    </citation>
    <scope>NUCLEOTIDE SEQUENCE [LARGE SCALE GENOMIC DNA]</scope>
    <source>
        <strain evidence="3 5">09-40</strain>
    </source>
</reference>
<dbReference type="Proteomes" id="UP000230605">
    <property type="component" value="Chromosome 7"/>
</dbReference>
<feature type="transmembrane region" description="Helical" evidence="2">
    <location>
        <begin position="141"/>
        <end position="165"/>
    </location>
</feature>
<feature type="transmembrane region" description="Helical" evidence="2">
    <location>
        <begin position="257"/>
        <end position="275"/>
    </location>
</feature>
<keyword evidence="2" id="KW-1133">Transmembrane helix</keyword>
<gene>
    <name evidence="3" type="ORF">CB0940_09352</name>
    <name evidence="4" type="ORF">RHO25_010990</name>
</gene>
<feature type="region of interest" description="Disordered" evidence="1">
    <location>
        <begin position="373"/>
        <end position="400"/>
    </location>
</feature>
<evidence type="ECO:0000313" key="3">
    <source>
        <dbReference type="EMBL" id="PIA91887.1"/>
    </source>
</evidence>
<evidence type="ECO:0000256" key="1">
    <source>
        <dbReference type="SAM" id="MobiDB-lite"/>
    </source>
</evidence>
<sequence length="634" mass="69131">MSPVAPSAEALSATYQDAHQVQQVSGQTLFWALVPLALNAMGQESPTAKIIFDAGYLAEGSLVPHLSSPVFVLADCIFDILAIFQALRTTSSETASDDDVSSANFSRSQLTVGNVSVRLLLFIFGVLPQAIRLFAMKGIPFVQVLAGVFLVGSLARMAAIFAFRLRDDPHRKFQEWFSDRPEVKELLLGGVLLCHAVICCLSWYQIAQVPYLEHSSLTDNFNNLCAWISGIGAVLLIATLCYWILSVFFAPFWRYSLLPYTPLPLWFCVSSFLGYPHHLLQAGETRAACLHGSGTTSCADAKICNGRLHCYAKPIQITFPLIAVALMGSYALAVLLVKGAALVPGHSPASVPEPNIEEPATDTRVDATVVEMDPSSSTSEPSGHVAVSNPEPVTKEPSTGRSVDATFVAGAAGSSISNPHIYVAASDPEPVAKDLANNRHIGAAVVEVIEGPSISKPKSEFEDDAMVYGLVAIRSLLKDVETLGRSEAYHRWLLTSYIFSKYRQSLPQTIVRSWKGTRKSARQNEGEGTLDEEKDCVQPQSLQSPRYVRFPRDLFWLTVLGVIQLMLFFLFAGMTLWDVGQMQKSGTKVAKRVSPAAFWVAFSLFNLATAATYFFVAFEGAGTETPAWTNILNR</sequence>
<keyword evidence="2" id="KW-0812">Transmembrane</keyword>